<evidence type="ECO:0000313" key="7">
    <source>
        <dbReference type="Proteomes" id="UP000322244"/>
    </source>
</evidence>
<proteinExistence type="predicted"/>
<feature type="domain" description="HTH tetR-type" evidence="5">
    <location>
        <begin position="14"/>
        <end position="74"/>
    </location>
</feature>
<evidence type="ECO:0000256" key="2">
    <source>
        <dbReference type="ARBA" id="ARBA00023125"/>
    </source>
</evidence>
<gene>
    <name evidence="6" type="ORF">FOY51_02535</name>
</gene>
<keyword evidence="2 4" id="KW-0238">DNA-binding</keyword>
<feature type="DNA-binding region" description="H-T-H motif" evidence="4">
    <location>
        <begin position="37"/>
        <end position="56"/>
    </location>
</feature>
<dbReference type="PANTHER" id="PTHR30055">
    <property type="entry name" value="HTH-TYPE TRANSCRIPTIONAL REGULATOR RUTR"/>
    <property type="match status" value="1"/>
</dbReference>
<dbReference type="SUPFAM" id="SSF46689">
    <property type="entry name" value="Homeodomain-like"/>
    <property type="match status" value="1"/>
</dbReference>
<evidence type="ECO:0000256" key="1">
    <source>
        <dbReference type="ARBA" id="ARBA00023015"/>
    </source>
</evidence>
<keyword evidence="1" id="KW-0805">Transcription regulation</keyword>
<dbReference type="PROSITE" id="PS01081">
    <property type="entry name" value="HTH_TETR_1"/>
    <property type="match status" value="1"/>
</dbReference>
<organism evidence="6 7">
    <name type="scientific">Antrihabitans cavernicola</name>
    <dbReference type="NCBI Taxonomy" id="2495913"/>
    <lineage>
        <taxon>Bacteria</taxon>
        <taxon>Bacillati</taxon>
        <taxon>Actinomycetota</taxon>
        <taxon>Actinomycetes</taxon>
        <taxon>Mycobacteriales</taxon>
        <taxon>Nocardiaceae</taxon>
        <taxon>Antrihabitans</taxon>
    </lineage>
</organism>
<evidence type="ECO:0000256" key="4">
    <source>
        <dbReference type="PROSITE-ProRule" id="PRU00335"/>
    </source>
</evidence>
<evidence type="ECO:0000259" key="5">
    <source>
        <dbReference type="PROSITE" id="PS50977"/>
    </source>
</evidence>
<sequence length="206" mass="21759">MKTAELGLRERKRIRTRSAIIDAACDLFAERGYEATTLTDIAKAAGIAPRTFFGFFPTKESLLFAESDTRIDGAVTAVLADGDTDADPVVALLRALDQALVEQNDEMTGRLAAVRTQLLRDEPAVALIGAQFQYLASRRIAAALVEAYPHLTPVAAGALAGAFVGAAGGAVDAAHAQESPIDVDQIRAAVEGVLARRPDVQRRSSG</sequence>
<dbReference type="GO" id="GO:0000976">
    <property type="term" value="F:transcription cis-regulatory region binding"/>
    <property type="evidence" value="ECO:0007669"/>
    <property type="project" value="TreeGrafter"/>
</dbReference>
<dbReference type="InterPro" id="IPR001647">
    <property type="entry name" value="HTH_TetR"/>
</dbReference>
<dbReference type="Proteomes" id="UP000322244">
    <property type="component" value="Unassembled WGS sequence"/>
</dbReference>
<dbReference type="OrthoDB" id="8688418at2"/>
<accession>A0A5A7SG73</accession>
<reference evidence="6 7" key="1">
    <citation type="submission" date="2019-07" db="EMBL/GenBank/DDBJ databases">
        <title>Rhodococcus cavernicolus sp. nov., isolated from a cave.</title>
        <authorList>
            <person name="Lee S.D."/>
        </authorList>
    </citation>
    <scope>NUCLEOTIDE SEQUENCE [LARGE SCALE GENOMIC DNA]</scope>
    <source>
        <strain evidence="6 7">C1-24</strain>
    </source>
</reference>
<dbReference type="InterPro" id="IPR050109">
    <property type="entry name" value="HTH-type_TetR-like_transc_reg"/>
</dbReference>
<dbReference type="PROSITE" id="PS50977">
    <property type="entry name" value="HTH_TETR_2"/>
    <property type="match status" value="1"/>
</dbReference>
<dbReference type="InterPro" id="IPR009057">
    <property type="entry name" value="Homeodomain-like_sf"/>
</dbReference>
<name>A0A5A7SG73_9NOCA</name>
<evidence type="ECO:0000313" key="6">
    <source>
        <dbReference type="EMBL" id="KAA0024826.1"/>
    </source>
</evidence>
<dbReference type="PANTHER" id="PTHR30055:SF238">
    <property type="entry name" value="MYCOFACTOCIN BIOSYNTHESIS TRANSCRIPTIONAL REGULATOR MFTR-RELATED"/>
    <property type="match status" value="1"/>
</dbReference>
<dbReference type="GO" id="GO:0003700">
    <property type="term" value="F:DNA-binding transcription factor activity"/>
    <property type="evidence" value="ECO:0007669"/>
    <property type="project" value="TreeGrafter"/>
</dbReference>
<dbReference type="AlphaFoldDB" id="A0A5A7SG73"/>
<dbReference type="InterPro" id="IPR023772">
    <property type="entry name" value="DNA-bd_HTH_TetR-type_CS"/>
</dbReference>
<evidence type="ECO:0000256" key="3">
    <source>
        <dbReference type="ARBA" id="ARBA00023163"/>
    </source>
</evidence>
<keyword evidence="7" id="KW-1185">Reference proteome</keyword>
<protein>
    <submittedName>
        <fullName evidence="6">TetR family transcriptional regulator</fullName>
    </submittedName>
</protein>
<dbReference type="RefSeq" id="WP_149428601.1">
    <property type="nucleotide sequence ID" value="NZ_VLNY01000001.1"/>
</dbReference>
<dbReference type="PRINTS" id="PR00455">
    <property type="entry name" value="HTHTETR"/>
</dbReference>
<dbReference type="EMBL" id="VLNY01000001">
    <property type="protein sequence ID" value="KAA0024826.1"/>
    <property type="molecule type" value="Genomic_DNA"/>
</dbReference>
<dbReference type="Pfam" id="PF00440">
    <property type="entry name" value="TetR_N"/>
    <property type="match status" value="1"/>
</dbReference>
<dbReference type="Gene3D" id="1.10.357.10">
    <property type="entry name" value="Tetracycline Repressor, domain 2"/>
    <property type="match status" value="1"/>
</dbReference>
<keyword evidence="3" id="KW-0804">Transcription</keyword>
<comment type="caution">
    <text evidence="6">The sequence shown here is derived from an EMBL/GenBank/DDBJ whole genome shotgun (WGS) entry which is preliminary data.</text>
</comment>